<keyword evidence="2" id="KW-1185">Reference proteome</keyword>
<dbReference type="EMBL" id="JASBWS010000023">
    <property type="protein sequence ID" value="KAJ9110556.1"/>
    <property type="molecule type" value="Genomic_DNA"/>
</dbReference>
<accession>A0ACC2WGL8</accession>
<protein>
    <submittedName>
        <fullName evidence="1">Uncharacterized protein</fullName>
    </submittedName>
</protein>
<sequence length="910" mass="101746">MPSIRSSSRRSSSAQKRARSDMPTPSKRAKLTPTLDLSARPVAPFPLAATFPIPDLGTLLEGSPAEDHEMRMKEVLEMGLAEDEVNEVNESARVRLVWETFGALFDGSGTGNRRQQGYANENPALYGYALDSLQYYAQHVCQYEQRLASPSSPPLIQFKHINSEATPYILKLRRDLGNGFLQVLMTGGNPWVASSARRMWRKLAECCDEYGSEVVVEGVIYGIACRIIYGPRKGSVVKGKEPRVKEERLQIASRMLCASDLQDIDDWLKLSRRTQEAWNAALPDDWKEAPSAPKPLPTPGNHPYPYPYPQQRAPRQDQPAPPPPSPVPASAPASVPAAQLGRSLGHVGEDLEKRKDREDEDEDVDEDEMDNERDEMDDSFQDPEDVDQALDLDQPRPLSPPRPLPQIVPVVITPTADARIRELEVQLAATQSQLQDVKQERNEALQTLGRKDLLLEQVQERLLASTVPHRNQAVEVVEMAQQLQELLEKAQEAELEVQRLRERDLKTKPGVKDLVAHAEEIRENMLLRYHIQTLTGEIVELKQQCEKLQDVVAVKVKDVVKFQKKVHSLDNKCKVLEQAGEDATLVNEEFQKQLDLFKLKQKTAESRLKQEEAVTRSLRARVIVAEDRGDRLDEDASGFAYLFSEAQDLLFSQLATDDYCQDVEQQSYTVATQAGRECVQLSARIAELEQEVASLKRKNAQQMFLETAIDRLKIDTLPPLSDPRQQQNLLYGQLGRSRDVARKCLQLVDKLAAACPVDALEEALNDLAVTDVPTPTDVRLEPISSVPAELHARLSNHLDAIPVALEARSTRALRARLESPNKSATKADTYGAVMSCIVMLEIAAELLKRDAKDRSAQALVVNWRGMTERLHNVIAGSDQQFGVLYCVWAQSRLNGVKEKLEGMQAGGLLG</sequence>
<gene>
    <name evidence="1" type="ORF">QFC20_002885</name>
</gene>
<organism evidence="1 2">
    <name type="scientific">Naganishia adeliensis</name>
    <dbReference type="NCBI Taxonomy" id="92952"/>
    <lineage>
        <taxon>Eukaryota</taxon>
        <taxon>Fungi</taxon>
        <taxon>Dikarya</taxon>
        <taxon>Basidiomycota</taxon>
        <taxon>Agaricomycotina</taxon>
        <taxon>Tremellomycetes</taxon>
        <taxon>Filobasidiales</taxon>
        <taxon>Filobasidiaceae</taxon>
        <taxon>Naganishia</taxon>
    </lineage>
</organism>
<evidence type="ECO:0000313" key="2">
    <source>
        <dbReference type="Proteomes" id="UP001230649"/>
    </source>
</evidence>
<evidence type="ECO:0000313" key="1">
    <source>
        <dbReference type="EMBL" id="KAJ9110556.1"/>
    </source>
</evidence>
<reference evidence="1" key="1">
    <citation type="submission" date="2023-04" db="EMBL/GenBank/DDBJ databases">
        <title>Draft Genome sequencing of Naganishia species isolated from polar environments using Oxford Nanopore Technology.</title>
        <authorList>
            <person name="Leo P."/>
            <person name="Venkateswaran K."/>
        </authorList>
    </citation>
    <scope>NUCLEOTIDE SEQUENCE</scope>
    <source>
        <strain evidence="1">MNA-CCFEE 5262</strain>
    </source>
</reference>
<name>A0ACC2WGL8_9TREE</name>
<proteinExistence type="predicted"/>
<comment type="caution">
    <text evidence="1">The sequence shown here is derived from an EMBL/GenBank/DDBJ whole genome shotgun (WGS) entry which is preliminary data.</text>
</comment>
<dbReference type="Proteomes" id="UP001230649">
    <property type="component" value="Unassembled WGS sequence"/>
</dbReference>